<dbReference type="InterPro" id="IPR006016">
    <property type="entry name" value="UspA"/>
</dbReference>
<dbReference type="EMBL" id="JBHSKG010000008">
    <property type="protein sequence ID" value="MFC5139803.1"/>
    <property type="molecule type" value="Genomic_DNA"/>
</dbReference>
<evidence type="ECO:0000256" key="1">
    <source>
        <dbReference type="SAM" id="MobiDB-lite"/>
    </source>
</evidence>
<protein>
    <submittedName>
        <fullName evidence="3">Universal stress protein</fullName>
    </submittedName>
</protein>
<name>A0ABV9ZDX9_9PSEU</name>
<feature type="region of interest" description="Disordered" evidence="1">
    <location>
        <begin position="1"/>
        <end position="28"/>
    </location>
</feature>
<reference evidence="4" key="1">
    <citation type="journal article" date="2019" name="Int. J. Syst. Evol. Microbiol.">
        <title>The Global Catalogue of Microorganisms (GCM) 10K type strain sequencing project: providing services to taxonomists for standard genome sequencing and annotation.</title>
        <authorList>
            <consortium name="The Broad Institute Genomics Platform"/>
            <consortium name="The Broad Institute Genome Sequencing Center for Infectious Disease"/>
            <person name="Wu L."/>
            <person name="Ma J."/>
        </authorList>
    </citation>
    <scope>NUCLEOTIDE SEQUENCE [LARGE SCALE GENOMIC DNA]</scope>
    <source>
        <strain evidence="4">XZYJ18</strain>
    </source>
</reference>
<sequence length="96" mass="10438">MPRGLGADHLRGARPPPDWEEQAQDTLTAEQREVESALADLPGPWTYRTARGDPVTLLRRVADDHDALLIVVGSRGEGAGSVLSRLLGRAPRCRTD</sequence>
<gene>
    <name evidence="3" type="ORF">ACFPK1_16300</name>
</gene>
<dbReference type="Gene3D" id="3.40.50.620">
    <property type="entry name" value="HUPs"/>
    <property type="match status" value="1"/>
</dbReference>
<dbReference type="SUPFAM" id="SSF52402">
    <property type="entry name" value="Adenine nucleotide alpha hydrolases-like"/>
    <property type="match status" value="1"/>
</dbReference>
<feature type="domain" description="UspA" evidence="2">
    <location>
        <begin position="13"/>
        <end position="90"/>
    </location>
</feature>
<evidence type="ECO:0000313" key="4">
    <source>
        <dbReference type="Proteomes" id="UP001596175"/>
    </source>
</evidence>
<dbReference type="InterPro" id="IPR014729">
    <property type="entry name" value="Rossmann-like_a/b/a_fold"/>
</dbReference>
<proteinExistence type="predicted"/>
<evidence type="ECO:0000259" key="2">
    <source>
        <dbReference type="Pfam" id="PF00582"/>
    </source>
</evidence>
<accession>A0ABV9ZDX9</accession>
<dbReference type="Pfam" id="PF00582">
    <property type="entry name" value="Usp"/>
    <property type="match status" value="1"/>
</dbReference>
<keyword evidence="4" id="KW-1185">Reference proteome</keyword>
<feature type="compositionally biased region" description="Basic and acidic residues" evidence="1">
    <location>
        <begin position="1"/>
        <end position="11"/>
    </location>
</feature>
<evidence type="ECO:0000313" key="3">
    <source>
        <dbReference type="EMBL" id="MFC5139803.1"/>
    </source>
</evidence>
<organism evidence="3 4">
    <name type="scientific">Actinomycetospora rhizophila</name>
    <dbReference type="NCBI Taxonomy" id="1416876"/>
    <lineage>
        <taxon>Bacteria</taxon>
        <taxon>Bacillati</taxon>
        <taxon>Actinomycetota</taxon>
        <taxon>Actinomycetes</taxon>
        <taxon>Pseudonocardiales</taxon>
        <taxon>Pseudonocardiaceae</taxon>
        <taxon>Actinomycetospora</taxon>
    </lineage>
</organism>
<dbReference type="Proteomes" id="UP001596175">
    <property type="component" value="Unassembled WGS sequence"/>
</dbReference>
<comment type="caution">
    <text evidence="3">The sequence shown here is derived from an EMBL/GenBank/DDBJ whole genome shotgun (WGS) entry which is preliminary data.</text>
</comment>
<dbReference type="RefSeq" id="WP_378022195.1">
    <property type="nucleotide sequence ID" value="NZ_JBHSKG010000008.1"/>
</dbReference>